<dbReference type="AlphaFoldDB" id="A0A0V0QB52"/>
<gene>
    <name evidence="1" type="ORF">PPERSA_02415</name>
</gene>
<dbReference type="PANTHER" id="PTHR16469:SF27">
    <property type="entry name" value="UBIQUITIN-ASSOCIATED AND SH3 DOMAIN-CONTAINING BA-RELATED"/>
    <property type="match status" value="1"/>
</dbReference>
<dbReference type="InterPro" id="IPR001345">
    <property type="entry name" value="PG/BPGM_mutase_AS"/>
</dbReference>
<dbReference type="PANTHER" id="PTHR16469">
    <property type="entry name" value="UBIQUITIN-ASSOCIATED AND SH3 DOMAIN-CONTAINING BA-RELATED"/>
    <property type="match status" value="1"/>
</dbReference>
<dbReference type="SUPFAM" id="SSF53254">
    <property type="entry name" value="Phosphoglycerate mutase-like"/>
    <property type="match status" value="1"/>
</dbReference>
<sequence>MGIKYQNQNNKYLLFLLRHGERADNSQDLNELKKIINKQDPPLTELGKIQAFEAGQEIKNYLIQNKNKYPHIKNLIIISSPFLRCLMTAENIHLGLENYLKTDEIITDNYLCEHLQSQWFNKDILQNGLCIRNQTIKNKNNNLQNFINLKINDSYNDKQFLPKYPENNYEQLYERATKGFDTLQKKILIQLQNNKSNKNHTYRRNNLNQNSVQINLENQLHNIDTAVIIVSHGNTLRAILENVKNSCTKINYTNLTGFEVSLNEKENNDSNYKNENEENNYNKNEKKERYTNIQNIDSNYNNQNQNLNQNHILNYEHQQKINTDPLIKNSETKFQNKIKNIFKVLINQTENHLEKAVKKYNSLI</sequence>
<protein>
    <recommendedName>
        <fullName evidence="3">Histidine phosphatase superfamily, clade-1</fullName>
    </recommendedName>
</protein>
<organism evidence="1 2">
    <name type="scientific">Pseudocohnilembus persalinus</name>
    <name type="common">Ciliate</name>
    <dbReference type="NCBI Taxonomy" id="266149"/>
    <lineage>
        <taxon>Eukaryota</taxon>
        <taxon>Sar</taxon>
        <taxon>Alveolata</taxon>
        <taxon>Ciliophora</taxon>
        <taxon>Intramacronucleata</taxon>
        <taxon>Oligohymenophorea</taxon>
        <taxon>Scuticociliatia</taxon>
        <taxon>Philasterida</taxon>
        <taxon>Pseudocohnilembidae</taxon>
        <taxon>Pseudocohnilembus</taxon>
    </lineage>
</organism>
<dbReference type="Gene3D" id="3.40.50.1240">
    <property type="entry name" value="Phosphoglycerate mutase-like"/>
    <property type="match status" value="1"/>
</dbReference>
<dbReference type="GO" id="GO:0003824">
    <property type="term" value="F:catalytic activity"/>
    <property type="evidence" value="ECO:0007669"/>
    <property type="project" value="InterPro"/>
</dbReference>
<dbReference type="InParanoid" id="A0A0V0QB52"/>
<dbReference type="OrthoDB" id="430091at2759"/>
<evidence type="ECO:0008006" key="3">
    <source>
        <dbReference type="Google" id="ProtNLM"/>
    </source>
</evidence>
<dbReference type="Proteomes" id="UP000054937">
    <property type="component" value="Unassembled WGS sequence"/>
</dbReference>
<name>A0A0V0QB52_PSEPJ</name>
<keyword evidence="2" id="KW-1185">Reference proteome</keyword>
<dbReference type="CDD" id="cd07040">
    <property type="entry name" value="HP"/>
    <property type="match status" value="1"/>
</dbReference>
<reference evidence="1 2" key="1">
    <citation type="journal article" date="2015" name="Sci. Rep.">
        <title>Genome of the facultative scuticociliatosis pathogen Pseudocohnilembus persalinus provides insight into its virulence through horizontal gene transfer.</title>
        <authorList>
            <person name="Xiong J."/>
            <person name="Wang G."/>
            <person name="Cheng J."/>
            <person name="Tian M."/>
            <person name="Pan X."/>
            <person name="Warren A."/>
            <person name="Jiang C."/>
            <person name="Yuan D."/>
            <person name="Miao W."/>
        </authorList>
    </citation>
    <scope>NUCLEOTIDE SEQUENCE [LARGE SCALE GENOMIC DNA]</scope>
    <source>
        <strain evidence="1">36N120E</strain>
    </source>
</reference>
<dbReference type="SMART" id="SM00855">
    <property type="entry name" value="PGAM"/>
    <property type="match status" value="1"/>
</dbReference>
<accession>A0A0V0QB52</accession>
<dbReference type="InterPro" id="IPR051710">
    <property type="entry name" value="Phosphatase_SH3-domain"/>
</dbReference>
<evidence type="ECO:0000313" key="1">
    <source>
        <dbReference type="EMBL" id="KRW99303.1"/>
    </source>
</evidence>
<dbReference type="Pfam" id="PF00300">
    <property type="entry name" value="His_Phos_1"/>
    <property type="match status" value="1"/>
</dbReference>
<dbReference type="InterPro" id="IPR013078">
    <property type="entry name" value="His_Pase_superF_clade-1"/>
</dbReference>
<dbReference type="EMBL" id="LDAU01000214">
    <property type="protein sequence ID" value="KRW99303.1"/>
    <property type="molecule type" value="Genomic_DNA"/>
</dbReference>
<dbReference type="InterPro" id="IPR029033">
    <property type="entry name" value="His_PPase_superfam"/>
</dbReference>
<evidence type="ECO:0000313" key="2">
    <source>
        <dbReference type="Proteomes" id="UP000054937"/>
    </source>
</evidence>
<proteinExistence type="predicted"/>
<dbReference type="PROSITE" id="PS00175">
    <property type="entry name" value="PG_MUTASE"/>
    <property type="match status" value="1"/>
</dbReference>
<comment type="caution">
    <text evidence="1">The sequence shown here is derived from an EMBL/GenBank/DDBJ whole genome shotgun (WGS) entry which is preliminary data.</text>
</comment>